<dbReference type="Gene3D" id="1.10.260.40">
    <property type="entry name" value="lambda repressor-like DNA-binding domains"/>
    <property type="match status" value="1"/>
</dbReference>
<accession>A1WFY7</accession>
<keyword evidence="2" id="KW-0238">DNA-binding</keyword>
<name>A1WFY7_VEREI</name>
<dbReference type="CDD" id="cd06273">
    <property type="entry name" value="PBP1_LacI-like"/>
    <property type="match status" value="1"/>
</dbReference>
<evidence type="ECO:0000256" key="1">
    <source>
        <dbReference type="ARBA" id="ARBA00023015"/>
    </source>
</evidence>
<dbReference type="PANTHER" id="PTHR30146">
    <property type="entry name" value="LACI-RELATED TRANSCRIPTIONAL REPRESSOR"/>
    <property type="match status" value="1"/>
</dbReference>
<keyword evidence="3" id="KW-0804">Transcription</keyword>
<dbReference type="InterPro" id="IPR000843">
    <property type="entry name" value="HTH_LacI"/>
</dbReference>
<proteinExistence type="predicted"/>
<dbReference type="Pfam" id="PF13377">
    <property type="entry name" value="Peripla_BP_3"/>
    <property type="match status" value="1"/>
</dbReference>
<dbReference type="InterPro" id="IPR010982">
    <property type="entry name" value="Lambda_DNA-bd_dom_sf"/>
</dbReference>
<dbReference type="CDD" id="cd01392">
    <property type="entry name" value="HTH_LacI"/>
    <property type="match status" value="1"/>
</dbReference>
<keyword evidence="6" id="KW-1185">Reference proteome</keyword>
<dbReference type="PRINTS" id="PR00036">
    <property type="entry name" value="HTHLACI"/>
</dbReference>
<feature type="domain" description="HTH lacI-type" evidence="4">
    <location>
        <begin position="11"/>
        <end position="65"/>
    </location>
</feature>
<dbReference type="PANTHER" id="PTHR30146:SF138">
    <property type="entry name" value="TRANSCRIPTIONAL REGULATORY PROTEIN"/>
    <property type="match status" value="1"/>
</dbReference>
<dbReference type="OrthoDB" id="8770688at2"/>
<dbReference type="GO" id="GO:0003700">
    <property type="term" value="F:DNA-binding transcription factor activity"/>
    <property type="evidence" value="ECO:0007669"/>
    <property type="project" value="TreeGrafter"/>
</dbReference>
<dbReference type="Proteomes" id="UP000000374">
    <property type="component" value="Chromosome"/>
</dbReference>
<gene>
    <name evidence="5" type="ordered locus">Veis_0764</name>
</gene>
<evidence type="ECO:0000313" key="5">
    <source>
        <dbReference type="EMBL" id="ABM56544.1"/>
    </source>
</evidence>
<dbReference type="RefSeq" id="WP_011808558.1">
    <property type="nucleotide sequence ID" value="NC_008786.1"/>
</dbReference>
<dbReference type="SMART" id="SM00354">
    <property type="entry name" value="HTH_LACI"/>
    <property type="match status" value="1"/>
</dbReference>
<dbReference type="SUPFAM" id="SSF53822">
    <property type="entry name" value="Periplasmic binding protein-like I"/>
    <property type="match status" value="1"/>
</dbReference>
<dbReference type="KEGG" id="vei:Veis_0764"/>
<evidence type="ECO:0000259" key="4">
    <source>
        <dbReference type="PROSITE" id="PS50932"/>
    </source>
</evidence>
<dbReference type="AlphaFoldDB" id="A1WFY7"/>
<dbReference type="Pfam" id="PF00356">
    <property type="entry name" value="LacI"/>
    <property type="match status" value="1"/>
</dbReference>
<dbReference type="PROSITE" id="PS00356">
    <property type="entry name" value="HTH_LACI_1"/>
    <property type="match status" value="1"/>
</dbReference>
<reference evidence="6" key="1">
    <citation type="submission" date="2006-12" db="EMBL/GenBank/DDBJ databases">
        <title>Complete sequence of chromosome 1 of Verminephrobacter eiseniae EF01-2.</title>
        <authorList>
            <person name="Copeland A."/>
            <person name="Lucas S."/>
            <person name="Lapidus A."/>
            <person name="Barry K."/>
            <person name="Detter J.C."/>
            <person name="Glavina del Rio T."/>
            <person name="Dalin E."/>
            <person name="Tice H."/>
            <person name="Pitluck S."/>
            <person name="Chertkov O."/>
            <person name="Brettin T."/>
            <person name="Bruce D."/>
            <person name="Han C."/>
            <person name="Tapia R."/>
            <person name="Gilna P."/>
            <person name="Schmutz J."/>
            <person name="Larimer F."/>
            <person name="Land M."/>
            <person name="Hauser L."/>
            <person name="Kyrpides N."/>
            <person name="Kim E."/>
            <person name="Stahl D."/>
            <person name="Richardson P."/>
        </authorList>
    </citation>
    <scope>NUCLEOTIDE SEQUENCE [LARGE SCALE GENOMIC DNA]</scope>
    <source>
        <strain evidence="6">EF01-2</strain>
    </source>
</reference>
<sequence length="348" mass="37184">MPMTSPGNKHPTIDDVARKAAVSTATVSRVLNRPQAVSASLRSKVAAAVTRLGYVPHAGARALMLRRSGTVGAVFPTVDNAIFATAIDALGRRLAQSDIQLLIATSGYDVLGEMRQAINLVTRGADALVLCGLCQHPDLLHFIARRSLPCVHVMVHEPSGKHVNVGFDNAAAMAQATRYLIDLGHRRIAMLAGITQHNDRAMQRVEGVRRALQAAGLDFPEQRLVQRPYALADARAGLRQLMAQDPAPTAVVCGNDVLAFGALLEANSLGLKVPAELSIVGFDDLEMARHLQPALTTVRIPTQTMWSSAADRIVAAMGGQAFPRSTEIDVALVVRQSTAPVRSEKRGP</sequence>
<dbReference type="Gene3D" id="3.40.50.2300">
    <property type="match status" value="2"/>
</dbReference>
<dbReference type="PROSITE" id="PS50932">
    <property type="entry name" value="HTH_LACI_2"/>
    <property type="match status" value="1"/>
</dbReference>
<dbReference type="GeneID" id="76459446"/>
<dbReference type="EMBL" id="CP000542">
    <property type="protein sequence ID" value="ABM56544.1"/>
    <property type="molecule type" value="Genomic_DNA"/>
</dbReference>
<evidence type="ECO:0000313" key="6">
    <source>
        <dbReference type="Proteomes" id="UP000000374"/>
    </source>
</evidence>
<evidence type="ECO:0000256" key="3">
    <source>
        <dbReference type="ARBA" id="ARBA00023163"/>
    </source>
</evidence>
<keyword evidence="1" id="KW-0805">Transcription regulation</keyword>
<dbReference type="STRING" id="391735.Veis_0764"/>
<organism evidence="5 6">
    <name type="scientific">Verminephrobacter eiseniae (strain EF01-2)</name>
    <dbReference type="NCBI Taxonomy" id="391735"/>
    <lineage>
        <taxon>Bacteria</taxon>
        <taxon>Pseudomonadati</taxon>
        <taxon>Pseudomonadota</taxon>
        <taxon>Betaproteobacteria</taxon>
        <taxon>Burkholderiales</taxon>
        <taxon>Comamonadaceae</taxon>
        <taxon>Verminephrobacter</taxon>
    </lineage>
</organism>
<dbReference type="InterPro" id="IPR028082">
    <property type="entry name" value="Peripla_BP_I"/>
</dbReference>
<dbReference type="GO" id="GO:0000976">
    <property type="term" value="F:transcription cis-regulatory region binding"/>
    <property type="evidence" value="ECO:0007669"/>
    <property type="project" value="TreeGrafter"/>
</dbReference>
<dbReference type="InterPro" id="IPR046335">
    <property type="entry name" value="LacI/GalR-like_sensor"/>
</dbReference>
<protein>
    <submittedName>
        <fullName evidence="5">Transcriptional regulator, LacI family</fullName>
    </submittedName>
</protein>
<dbReference type="HOGENOM" id="CLU_037628_6_3_4"/>
<dbReference type="SUPFAM" id="SSF47413">
    <property type="entry name" value="lambda repressor-like DNA-binding domains"/>
    <property type="match status" value="1"/>
</dbReference>
<dbReference type="eggNOG" id="COG1609">
    <property type="taxonomic scope" value="Bacteria"/>
</dbReference>
<evidence type="ECO:0000256" key="2">
    <source>
        <dbReference type="ARBA" id="ARBA00023125"/>
    </source>
</evidence>